<evidence type="ECO:0000313" key="2">
    <source>
        <dbReference type="Proteomes" id="UP001580430"/>
    </source>
</evidence>
<organism evidence="1 2">
    <name type="scientific">Paenibacillus medicaginis</name>
    <dbReference type="NCBI Taxonomy" id="1470560"/>
    <lineage>
        <taxon>Bacteria</taxon>
        <taxon>Bacillati</taxon>
        <taxon>Bacillota</taxon>
        <taxon>Bacilli</taxon>
        <taxon>Bacillales</taxon>
        <taxon>Paenibacillaceae</taxon>
        <taxon>Paenibacillus</taxon>
    </lineage>
</organism>
<dbReference type="RefSeq" id="WP_375520293.1">
    <property type="nucleotide sequence ID" value="NZ_JBHIRY010000009.1"/>
</dbReference>
<dbReference type="Proteomes" id="UP001580430">
    <property type="component" value="Unassembled WGS sequence"/>
</dbReference>
<keyword evidence="2" id="KW-1185">Reference proteome</keyword>
<sequence length="76" mass="8723">MMGVHAIQHMYDLRGDTMAEKQSVTGNAVETYRLGNTTIEICGDDIVQTQEEINDIIREMHRIAWKFIVANRDKAE</sequence>
<comment type="caution">
    <text evidence="1">The sequence shown here is derived from an EMBL/GenBank/DDBJ whole genome shotgun (WGS) entry which is preliminary data.</text>
</comment>
<gene>
    <name evidence="1" type="ORF">ACE5LO_12180</name>
</gene>
<protein>
    <submittedName>
        <fullName evidence="1">Uncharacterized protein</fullName>
    </submittedName>
</protein>
<proteinExistence type="predicted"/>
<evidence type="ECO:0000313" key="1">
    <source>
        <dbReference type="EMBL" id="MFB5761150.1"/>
    </source>
</evidence>
<name>A0ABV5C1B1_9BACL</name>
<dbReference type="EMBL" id="JBHIRY010000009">
    <property type="protein sequence ID" value="MFB5761150.1"/>
    <property type="molecule type" value="Genomic_DNA"/>
</dbReference>
<reference evidence="1 2" key="1">
    <citation type="submission" date="2024-09" db="EMBL/GenBank/DDBJ databases">
        <title>Paenibacillus zeirhizospherea sp. nov., isolated from surface of the maize (Zea mays) roots in a horticulture field, Hungary.</title>
        <authorList>
            <person name="Marton D."/>
            <person name="Farkas M."/>
            <person name="Bedics A."/>
            <person name="Toth E."/>
            <person name="Tancsics A."/>
            <person name="Boka K."/>
            <person name="Marati G."/>
            <person name="Kriszt B."/>
            <person name="Cserhati M."/>
        </authorList>
    </citation>
    <scope>NUCLEOTIDE SEQUENCE [LARGE SCALE GENOMIC DNA]</scope>
    <source>
        <strain evidence="1 2">JCM 18446</strain>
    </source>
</reference>
<accession>A0ABV5C1B1</accession>